<reference evidence="2" key="1">
    <citation type="submission" date="2023-03" db="EMBL/GenBank/DDBJ databases">
        <title>Massive genome expansion in bonnet fungi (Mycena s.s.) driven by repeated elements and novel gene families across ecological guilds.</title>
        <authorList>
            <consortium name="Lawrence Berkeley National Laboratory"/>
            <person name="Harder C.B."/>
            <person name="Miyauchi S."/>
            <person name="Viragh M."/>
            <person name="Kuo A."/>
            <person name="Thoen E."/>
            <person name="Andreopoulos B."/>
            <person name="Lu D."/>
            <person name="Skrede I."/>
            <person name="Drula E."/>
            <person name="Henrissat B."/>
            <person name="Morin E."/>
            <person name="Kohler A."/>
            <person name="Barry K."/>
            <person name="LaButti K."/>
            <person name="Morin E."/>
            <person name="Salamov A."/>
            <person name="Lipzen A."/>
            <person name="Mereny Z."/>
            <person name="Hegedus B."/>
            <person name="Baldrian P."/>
            <person name="Stursova M."/>
            <person name="Weitz H."/>
            <person name="Taylor A."/>
            <person name="Grigoriev I.V."/>
            <person name="Nagy L.G."/>
            <person name="Martin F."/>
            <person name="Kauserud H."/>
        </authorList>
    </citation>
    <scope>NUCLEOTIDE SEQUENCE</scope>
    <source>
        <strain evidence="2">CBHHK182m</strain>
    </source>
</reference>
<dbReference type="PROSITE" id="PS51257">
    <property type="entry name" value="PROKAR_LIPOPROTEIN"/>
    <property type="match status" value="1"/>
</dbReference>
<name>A0AAD7J5D3_9AGAR</name>
<feature type="signal peptide" evidence="1">
    <location>
        <begin position="1"/>
        <end position="29"/>
    </location>
</feature>
<keyword evidence="1" id="KW-0732">Signal</keyword>
<gene>
    <name evidence="2" type="ORF">B0H16DRAFT_1537955</name>
</gene>
<proteinExistence type="predicted"/>
<dbReference type="AlphaFoldDB" id="A0AAD7J5D3"/>
<protein>
    <recommendedName>
        <fullName evidence="4">Secreted protein</fullName>
    </recommendedName>
</protein>
<accession>A0AAD7J5D3</accession>
<evidence type="ECO:0000256" key="1">
    <source>
        <dbReference type="SAM" id="SignalP"/>
    </source>
</evidence>
<dbReference type="EMBL" id="JARKIB010000045">
    <property type="protein sequence ID" value="KAJ7757078.1"/>
    <property type="molecule type" value="Genomic_DNA"/>
</dbReference>
<evidence type="ECO:0000313" key="3">
    <source>
        <dbReference type="Proteomes" id="UP001215598"/>
    </source>
</evidence>
<keyword evidence="3" id="KW-1185">Reference proteome</keyword>
<evidence type="ECO:0000313" key="2">
    <source>
        <dbReference type="EMBL" id="KAJ7757078.1"/>
    </source>
</evidence>
<feature type="chain" id="PRO_5041984405" description="Secreted protein" evidence="1">
    <location>
        <begin position="30"/>
        <end position="80"/>
    </location>
</feature>
<comment type="caution">
    <text evidence="2">The sequence shown here is derived from an EMBL/GenBank/DDBJ whole genome shotgun (WGS) entry which is preliminary data.</text>
</comment>
<evidence type="ECO:0008006" key="4">
    <source>
        <dbReference type="Google" id="ProtNLM"/>
    </source>
</evidence>
<sequence length="80" mass="8921">MFPPYRFHFLTSFSYVVAALLSCCLPASSLYVSQTSQASTSMYGFHLHVPMRAGRRITWISQQVDGSLQPNAHLPLADCI</sequence>
<dbReference type="Proteomes" id="UP001215598">
    <property type="component" value="Unassembled WGS sequence"/>
</dbReference>
<organism evidence="2 3">
    <name type="scientific">Mycena metata</name>
    <dbReference type="NCBI Taxonomy" id="1033252"/>
    <lineage>
        <taxon>Eukaryota</taxon>
        <taxon>Fungi</taxon>
        <taxon>Dikarya</taxon>
        <taxon>Basidiomycota</taxon>
        <taxon>Agaricomycotina</taxon>
        <taxon>Agaricomycetes</taxon>
        <taxon>Agaricomycetidae</taxon>
        <taxon>Agaricales</taxon>
        <taxon>Marasmiineae</taxon>
        <taxon>Mycenaceae</taxon>
        <taxon>Mycena</taxon>
    </lineage>
</organism>